<keyword evidence="7 8" id="KW-0539">Nucleus</keyword>
<dbReference type="Gene3D" id="3.40.50.1010">
    <property type="entry name" value="5'-nuclease"/>
    <property type="match status" value="1"/>
</dbReference>
<dbReference type="SUPFAM" id="SSF144206">
    <property type="entry name" value="NOB1 zinc finger-like"/>
    <property type="match status" value="1"/>
</dbReference>
<feature type="binding site" evidence="9">
    <location>
        <position position="304"/>
    </location>
    <ligand>
        <name>Zn(2+)</name>
        <dbReference type="ChEBI" id="CHEBI:29105"/>
    </ligand>
</feature>
<sequence>MPRKIENLVVDTTAFINNIQLQDIALNLFTVHEVIEEVRCKRQYRNLVVLPYDLQVKDVYAESVNFVTKFAKKTGDYSFLSATDIKLLALTYQLEKELVGIGHLRTEPIVCKTFESLSHKGTFSNPGFYTPNNNVNECTANREQLSDGERQKKEEQDSQLNDEDSQLQKVPDITFDDTVLKQFLRLTCDGSEPESVQVVADCDDKENEDYDNGEEDGEEEEDGDESDSEKLDPCITDGDDTGWITPTNSRSRDINESTEVEEPAVVACYSTDFSIQNVLKQIGLNVISKDGLLIRNINTYVLRCYACFQIVPPTSRVFCPKCGNKTLKRVTVFVDSDGKQHIRINFRRPLTARGKKFPLPRPKGGKHAVNPILCEDQRIPQQRLSKLALTKNNPMHPDYIAGISPFIMRDVSSKSAIIHANNKSDVKYWMRKNPNEVVKRRRKK</sequence>
<feature type="binding site" evidence="9">
    <location>
        <position position="322"/>
    </location>
    <ligand>
        <name>Zn(2+)</name>
        <dbReference type="ChEBI" id="CHEBI:29105"/>
    </ligand>
</feature>
<dbReference type="PANTHER" id="PTHR12814:SF2">
    <property type="entry name" value="RNA-BINDING PROTEIN NOB1"/>
    <property type="match status" value="1"/>
</dbReference>
<evidence type="ECO:0000256" key="2">
    <source>
        <dbReference type="ARBA" id="ARBA00005858"/>
    </source>
</evidence>
<dbReference type="GO" id="GO:0000502">
    <property type="term" value="C:proteasome complex"/>
    <property type="evidence" value="ECO:0007669"/>
    <property type="project" value="UniProtKB-KW"/>
</dbReference>
<evidence type="ECO:0000259" key="11">
    <source>
        <dbReference type="Pfam" id="PF08772"/>
    </source>
</evidence>
<keyword evidence="4 8" id="KW-0479">Metal-binding</keyword>
<keyword evidence="6 8" id="KW-0862">Zinc</keyword>
<dbReference type="GO" id="GO:0046872">
    <property type="term" value="F:metal ion binding"/>
    <property type="evidence" value="ECO:0007669"/>
    <property type="project" value="UniProtKB-UniRule"/>
</dbReference>
<feature type="compositionally biased region" description="Basic and acidic residues" evidence="10">
    <location>
        <begin position="144"/>
        <end position="156"/>
    </location>
</feature>
<protein>
    <recommendedName>
        <fullName evidence="8">RNA-binding protein NOB1</fullName>
    </recommendedName>
</protein>
<dbReference type="InterPro" id="IPR039907">
    <property type="entry name" value="NOB1"/>
</dbReference>
<dbReference type="Pfam" id="PF08772">
    <property type="entry name" value="Zn_ribbon_NOB1"/>
    <property type="match status" value="1"/>
</dbReference>
<dbReference type="FunFam" id="3.40.50.1010:FF:000020">
    <property type="entry name" value="20S-pre-rRNA D-site endonuclease NOB1"/>
    <property type="match status" value="1"/>
</dbReference>
<evidence type="ECO:0000256" key="10">
    <source>
        <dbReference type="SAM" id="MobiDB-lite"/>
    </source>
</evidence>
<dbReference type="InterPro" id="IPR014881">
    <property type="entry name" value="NOB1_Zn-bd"/>
</dbReference>
<evidence type="ECO:0000256" key="8">
    <source>
        <dbReference type="PIRNR" id="PIRNR037125"/>
    </source>
</evidence>
<feature type="region of interest" description="Disordered" evidence="10">
    <location>
        <begin position="195"/>
        <end position="256"/>
    </location>
</feature>
<dbReference type="EMBL" id="GECL01002610">
    <property type="protein sequence ID" value="JAP03514.1"/>
    <property type="molecule type" value="Transcribed_RNA"/>
</dbReference>
<dbReference type="GO" id="GO:0016787">
    <property type="term" value="F:hydrolase activity"/>
    <property type="evidence" value="ECO:0007669"/>
    <property type="project" value="UniProtKB-KW"/>
</dbReference>
<feature type="compositionally biased region" description="Acidic residues" evidence="10">
    <location>
        <begin position="201"/>
        <end position="227"/>
    </location>
</feature>
<evidence type="ECO:0000313" key="13">
    <source>
        <dbReference type="EMBL" id="JAP03514.1"/>
    </source>
</evidence>
<proteinExistence type="inferred from homology"/>
<dbReference type="GO" id="GO:0030688">
    <property type="term" value="C:preribosome, small subunit precursor"/>
    <property type="evidence" value="ECO:0007669"/>
    <property type="project" value="TreeGrafter"/>
</dbReference>
<comment type="function">
    <text evidence="8">May play a role in mRNA degradation.</text>
</comment>
<evidence type="ECO:0000256" key="9">
    <source>
        <dbReference type="PIRSR" id="PIRSR037125-1"/>
    </source>
</evidence>
<evidence type="ECO:0000256" key="6">
    <source>
        <dbReference type="ARBA" id="ARBA00022833"/>
    </source>
</evidence>
<comment type="similarity">
    <text evidence="2 8">Belongs to the NOB1 family.</text>
</comment>
<comment type="subcellular location">
    <subcellularLocation>
        <location evidence="1 8">Nucleus</location>
    </subcellularLocation>
</comment>
<keyword evidence="3" id="KW-0540">Nuclease</keyword>
<evidence type="ECO:0000256" key="4">
    <source>
        <dbReference type="ARBA" id="ARBA00022723"/>
    </source>
</evidence>
<feature type="domain" description="Nin one binding (NOB1) Zn-ribbon-like" evidence="11">
    <location>
        <begin position="294"/>
        <end position="365"/>
    </location>
</feature>
<keyword evidence="13" id="KW-0647">Proteasome</keyword>
<dbReference type="Gene3D" id="6.20.210.10">
    <property type="entry name" value="Nin one binding (NOB1), Zn-ribbon-like"/>
    <property type="match status" value="1"/>
</dbReference>
<feature type="binding site" evidence="9">
    <location>
        <position position="307"/>
    </location>
    <ligand>
        <name>Zn(2+)</name>
        <dbReference type="ChEBI" id="CHEBI:29105"/>
    </ligand>
</feature>
<feature type="domain" description="Ribonuclease PIN" evidence="12">
    <location>
        <begin position="8"/>
        <end position="94"/>
    </location>
</feature>
<name>A0A0V0G7U6_TRIDM</name>
<dbReference type="Pfam" id="PF17146">
    <property type="entry name" value="PIN_6"/>
    <property type="match status" value="1"/>
</dbReference>
<dbReference type="PIRSF" id="PIRSF037125">
    <property type="entry name" value="D-site_20S_pre-rRNA_nuclease"/>
    <property type="match status" value="1"/>
</dbReference>
<evidence type="ECO:0000259" key="12">
    <source>
        <dbReference type="Pfam" id="PF17146"/>
    </source>
</evidence>
<feature type="binding site" evidence="9">
    <location>
        <position position="319"/>
    </location>
    <ligand>
        <name>Zn(2+)</name>
        <dbReference type="ChEBI" id="CHEBI:29105"/>
    </ligand>
</feature>
<dbReference type="GO" id="GO:0031981">
    <property type="term" value="C:nuclear lumen"/>
    <property type="evidence" value="ECO:0007669"/>
    <property type="project" value="UniProtKB-ARBA"/>
</dbReference>
<evidence type="ECO:0000256" key="5">
    <source>
        <dbReference type="ARBA" id="ARBA00022801"/>
    </source>
</evidence>
<organism evidence="13">
    <name type="scientific">Triatoma dimidiata</name>
    <name type="common">Kissing bug</name>
    <name type="synonym">Meccus dimidiatus</name>
    <dbReference type="NCBI Taxonomy" id="72491"/>
    <lineage>
        <taxon>Eukaryota</taxon>
        <taxon>Metazoa</taxon>
        <taxon>Ecdysozoa</taxon>
        <taxon>Arthropoda</taxon>
        <taxon>Hexapoda</taxon>
        <taxon>Insecta</taxon>
        <taxon>Pterygota</taxon>
        <taxon>Neoptera</taxon>
        <taxon>Paraneoptera</taxon>
        <taxon>Hemiptera</taxon>
        <taxon>Heteroptera</taxon>
        <taxon>Panheteroptera</taxon>
        <taxon>Cimicomorpha</taxon>
        <taxon>Reduviidae</taxon>
        <taxon>Triatominae</taxon>
        <taxon>Triatoma</taxon>
    </lineage>
</organism>
<dbReference type="GO" id="GO:0030490">
    <property type="term" value="P:maturation of SSU-rRNA"/>
    <property type="evidence" value="ECO:0007669"/>
    <property type="project" value="TreeGrafter"/>
</dbReference>
<dbReference type="GO" id="GO:0005737">
    <property type="term" value="C:cytoplasm"/>
    <property type="evidence" value="ECO:0007669"/>
    <property type="project" value="UniProtKB-ARBA"/>
</dbReference>
<feature type="region of interest" description="Disordered" evidence="10">
    <location>
        <begin position="143"/>
        <end position="170"/>
    </location>
</feature>
<keyword evidence="5" id="KW-0378">Hydrolase</keyword>
<accession>A0A0V0G7U6</accession>
<evidence type="ECO:0000256" key="7">
    <source>
        <dbReference type="ARBA" id="ARBA00023242"/>
    </source>
</evidence>
<dbReference type="InterPro" id="IPR033411">
    <property type="entry name" value="Ribonuclease_PIN"/>
</dbReference>
<evidence type="ECO:0000256" key="3">
    <source>
        <dbReference type="ARBA" id="ARBA00022722"/>
    </source>
</evidence>
<dbReference type="InterPro" id="IPR017117">
    <property type="entry name" value="Nob1_euk"/>
</dbReference>
<dbReference type="InterPro" id="IPR036283">
    <property type="entry name" value="NOB1_Zf-like_sf"/>
</dbReference>
<dbReference type="AlphaFoldDB" id="A0A0V0G7U6"/>
<evidence type="ECO:0000256" key="1">
    <source>
        <dbReference type="ARBA" id="ARBA00004123"/>
    </source>
</evidence>
<dbReference type="GO" id="GO:0004521">
    <property type="term" value="F:RNA endonuclease activity"/>
    <property type="evidence" value="ECO:0007669"/>
    <property type="project" value="UniProtKB-UniRule"/>
</dbReference>
<dbReference type="CDD" id="cd09876">
    <property type="entry name" value="PIN_Nob1-like"/>
    <property type="match status" value="1"/>
</dbReference>
<dbReference type="PANTHER" id="PTHR12814">
    <property type="entry name" value="RNA-BINDING PROTEIN NOB1"/>
    <property type="match status" value="1"/>
</dbReference>
<reference evidence="13" key="1">
    <citation type="journal article" date="2018" name="J. Proteomics">
        <title>Exploring the molecular complexity of Triatoma dimidiata sialome.</title>
        <authorList>
            <person name="Santiago P.B."/>
            <person name="de Araujo C.N."/>
            <person name="Charneau S."/>
            <person name="Bastos I.M.D."/>
            <person name="Assumpcao T.C.F."/>
            <person name="Queiroz R.M.L."/>
            <person name="Praca Y.R."/>
            <person name="Cordeiro T.M."/>
            <person name="Garcia C.H.S."/>
            <person name="da Silva I.G."/>
            <person name="Raiol T."/>
            <person name="Motta F.N."/>
            <person name="de Araujo Oliveira J.V."/>
            <person name="de Sousa M.V."/>
            <person name="Ribeiro J.M.C."/>
            <person name="de Santana J.M."/>
        </authorList>
    </citation>
    <scope>NUCLEOTIDE SEQUENCE</scope>
    <source>
        <strain evidence="13">Santander</strain>
        <tissue evidence="13">Salivary glands</tissue>
    </source>
</reference>